<evidence type="ECO:0000259" key="1">
    <source>
        <dbReference type="Pfam" id="PF00668"/>
    </source>
</evidence>
<organism evidence="2 3">
    <name type="scientific">Gordonia sputi NBRC 100414</name>
    <dbReference type="NCBI Taxonomy" id="1089453"/>
    <lineage>
        <taxon>Bacteria</taxon>
        <taxon>Bacillati</taxon>
        <taxon>Actinomycetota</taxon>
        <taxon>Actinomycetes</taxon>
        <taxon>Mycobacteriales</taxon>
        <taxon>Gordoniaceae</taxon>
        <taxon>Gordonia</taxon>
    </lineage>
</organism>
<dbReference type="GO" id="GO:0003824">
    <property type="term" value="F:catalytic activity"/>
    <property type="evidence" value="ECO:0007669"/>
    <property type="project" value="InterPro"/>
</dbReference>
<dbReference type="Gene3D" id="3.30.559.10">
    <property type="entry name" value="Chloramphenicol acetyltransferase-like domain"/>
    <property type="match status" value="1"/>
</dbReference>
<dbReference type="InterPro" id="IPR023213">
    <property type="entry name" value="CAT-like_dom_sf"/>
</dbReference>
<dbReference type="Gene3D" id="3.30.559.30">
    <property type="entry name" value="Nonribosomal peptide synthetase, condensation domain"/>
    <property type="match status" value="1"/>
</dbReference>
<dbReference type="Pfam" id="PF00668">
    <property type="entry name" value="Condensation"/>
    <property type="match status" value="1"/>
</dbReference>
<dbReference type="AlphaFoldDB" id="H5TXB9"/>
<accession>H5TXB9</accession>
<dbReference type="eggNOG" id="COG1020">
    <property type="taxonomic scope" value="Bacteria"/>
</dbReference>
<protein>
    <submittedName>
        <fullName evidence="2">Putative non-ribosomal peptide synthetase</fullName>
    </submittedName>
</protein>
<feature type="non-terminal residue" evidence="2">
    <location>
        <position position="1"/>
    </location>
</feature>
<keyword evidence="3" id="KW-1185">Reference proteome</keyword>
<reference evidence="2 3" key="1">
    <citation type="submission" date="2012-02" db="EMBL/GenBank/DDBJ databases">
        <title>Whole genome shotgun sequence of Gordonia sputi NBRC 100414.</title>
        <authorList>
            <person name="Yoshida I."/>
            <person name="Hosoyama A."/>
            <person name="Tsuchikane K."/>
            <person name="Katsumata H."/>
            <person name="Yamazaki S."/>
            <person name="Fujita N."/>
        </authorList>
    </citation>
    <scope>NUCLEOTIDE SEQUENCE [LARGE SCALE GENOMIC DNA]</scope>
    <source>
        <strain evidence="2 3">NBRC 100414</strain>
    </source>
</reference>
<dbReference type="Proteomes" id="UP000005845">
    <property type="component" value="Unassembled WGS sequence"/>
</dbReference>
<dbReference type="PANTHER" id="PTHR45398:SF1">
    <property type="entry name" value="ENZYME, PUTATIVE (JCVI)-RELATED"/>
    <property type="match status" value="1"/>
</dbReference>
<comment type="caution">
    <text evidence="2">The sequence shown here is derived from an EMBL/GenBank/DDBJ whole genome shotgun (WGS) entry which is preliminary data.</text>
</comment>
<feature type="domain" description="Condensation" evidence="1">
    <location>
        <begin position="21"/>
        <end position="465"/>
    </location>
</feature>
<dbReference type="PANTHER" id="PTHR45398">
    <property type="match status" value="1"/>
</dbReference>
<dbReference type="GO" id="GO:0008610">
    <property type="term" value="P:lipid biosynthetic process"/>
    <property type="evidence" value="ECO:0007669"/>
    <property type="project" value="UniProtKB-ARBA"/>
</dbReference>
<proteinExistence type="predicted"/>
<name>H5TXB9_9ACTN</name>
<feature type="non-terminal residue" evidence="2">
    <location>
        <position position="479"/>
    </location>
</feature>
<dbReference type="SUPFAM" id="SSF52777">
    <property type="entry name" value="CoA-dependent acyltransferases"/>
    <property type="match status" value="2"/>
</dbReference>
<gene>
    <name evidence="2" type="ORF">GOSPT_029_00010</name>
</gene>
<sequence length="479" mass="50989">LVTTRDRGLAPIEAVSPRPSEIPLSFAQSRMWFINQFEPGTATYNIPALLRLRGKLDLVALRRAVEDVVARHEVLRTTFPAVDGTPVQVIHPAHRVAAELDWAVVSDEQALADAVSTGFDVTESLPLRVRVAPVGPDEHIVALVAHHIAADGESMRPLVADLVTAYLARSADAAPEFVPLAVQFADYSIWQHKVLGDPADPESVVGRQLAHWVAELAGLPDVIDLPTDRPRPRIATHRGARMQVAIPAEIADRIAATAAERGVTSFMVVHAALSVLLARLSGSADIAVATPVAGRGHAVLDPLIGMFVNTLILRSEVDLAESFVDLLDRIRVTDLDAFTHADVPFETIVDALDPVRSEAFAPLAQVMLSMEAGAVEDPTVRVDELEVEPVEVPSVPAQLDLALTVTTAPSGDDWQCSIVYATDLFDDGTISTFADRYLALLAGLTSAPADAVGDTTLISPAETAAVLSAATGPTTEPIV</sequence>
<dbReference type="InterPro" id="IPR001242">
    <property type="entry name" value="Condensation_dom"/>
</dbReference>
<dbReference type="RefSeq" id="WP_005203532.1">
    <property type="nucleotide sequence ID" value="NZ_BAFC01000029.1"/>
</dbReference>
<evidence type="ECO:0000313" key="2">
    <source>
        <dbReference type="EMBL" id="GAB38127.1"/>
    </source>
</evidence>
<dbReference type="CDD" id="cd19540">
    <property type="entry name" value="LCL_NRPS-like"/>
    <property type="match status" value="1"/>
</dbReference>
<dbReference type="EMBL" id="BAFC01000029">
    <property type="protein sequence ID" value="GAB38127.1"/>
    <property type="molecule type" value="Genomic_DNA"/>
</dbReference>
<evidence type="ECO:0000313" key="3">
    <source>
        <dbReference type="Proteomes" id="UP000005845"/>
    </source>
</evidence>